<dbReference type="InterPro" id="IPR019239">
    <property type="entry name" value="VapB_antitoxin"/>
</dbReference>
<feature type="region of interest" description="Disordered" evidence="1">
    <location>
        <begin position="50"/>
        <end position="77"/>
    </location>
</feature>
<name>A0ABS7GSN7_9HYPH</name>
<gene>
    <name evidence="2" type="ORF">JNB85_11070</name>
</gene>
<evidence type="ECO:0000313" key="2">
    <source>
        <dbReference type="EMBL" id="MBW9052958.1"/>
    </source>
</evidence>
<evidence type="ECO:0000313" key="3">
    <source>
        <dbReference type="Proteomes" id="UP000717752"/>
    </source>
</evidence>
<dbReference type="Proteomes" id="UP000717752">
    <property type="component" value="Unassembled WGS sequence"/>
</dbReference>
<accession>A0ABS7GSN7</accession>
<proteinExistence type="predicted"/>
<dbReference type="EMBL" id="JAEUAK010000004">
    <property type="protein sequence ID" value="MBW9052958.1"/>
    <property type="molecule type" value="Genomic_DNA"/>
</dbReference>
<organism evidence="2 3">
    <name type="scientific">Rhizobium mesosinicum</name>
    <dbReference type="NCBI Taxonomy" id="335017"/>
    <lineage>
        <taxon>Bacteria</taxon>
        <taxon>Pseudomonadati</taxon>
        <taxon>Pseudomonadota</taxon>
        <taxon>Alphaproteobacteria</taxon>
        <taxon>Hyphomicrobiales</taxon>
        <taxon>Rhizobiaceae</taxon>
        <taxon>Rhizobium/Agrobacterium group</taxon>
        <taxon>Rhizobium</taxon>
    </lineage>
</organism>
<keyword evidence="3" id="KW-1185">Reference proteome</keyword>
<dbReference type="Pfam" id="PF09957">
    <property type="entry name" value="VapB_antitoxin"/>
    <property type="match status" value="1"/>
</dbReference>
<comment type="caution">
    <text evidence="2">The sequence shown here is derived from an EMBL/GenBank/DDBJ whole genome shotgun (WGS) entry which is preliminary data.</text>
</comment>
<sequence length="77" mass="8692">MRTTVTLDDELLARAQEVTGIRERSALLKEALTRLIREEAARRLIMLGGSAPDLQAPPRRRWNSDGTWGGSDWDKSE</sequence>
<evidence type="ECO:0000256" key="1">
    <source>
        <dbReference type="SAM" id="MobiDB-lite"/>
    </source>
</evidence>
<protein>
    <submittedName>
        <fullName evidence="2">Type II toxin-antitoxin system VapB family antitoxin</fullName>
    </submittedName>
</protein>
<reference evidence="2 3" key="1">
    <citation type="journal article" date="2021" name="MBio">
        <title>Poor Competitiveness of Bradyrhizobium in Pigeon Pea Root Colonization in Indian Soils.</title>
        <authorList>
            <person name="Chalasani D."/>
            <person name="Basu A."/>
            <person name="Pullabhotla S.V.S.R.N."/>
            <person name="Jorrin B."/>
            <person name="Neal A.L."/>
            <person name="Poole P.S."/>
            <person name="Podile A.R."/>
            <person name="Tkacz A."/>
        </authorList>
    </citation>
    <scope>NUCLEOTIDE SEQUENCE [LARGE SCALE GENOMIC DNA]</scope>
    <source>
        <strain evidence="2 3">HU56</strain>
    </source>
</reference>